<reference evidence="1" key="2">
    <citation type="journal article" date="2015" name="Data Brief">
        <title>Shoot transcriptome of the giant reed, Arundo donax.</title>
        <authorList>
            <person name="Barrero R.A."/>
            <person name="Guerrero F.D."/>
            <person name="Moolhuijzen P."/>
            <person name="Goolsby J.A."/>
            <person name="Tidwell J."/>
            <person name="Bellgard S.E."/>
            <person name="Bellgard M.I."/>
        </authorList>
    </citation>
    <scope>NUCLEOTIDE SEQUENCE</scope>
    <source>
        <tissue evidence="1">Shoot tissue taken approximately 20 cm above the soil surface</tissue>
    </source>
</reference>
<evidence type="ECO:0000313" key="1">
    <source>
        <dbReference type="EMBL" id="JAE02551.1"/>
    </source>
</evidence>
<accession>A0A0A9EXE5</accession>
<dbReference type="AlphaFoldDB" id="A0A0A9EXE5"/>
<name>A0A0A9EXE5_ARUDO</name>
<proteinExistence type="predicted"/>
<organism evidence="1">
    <name type="scientific">Arundo donax</name>
    <name type="common">Giant reed</name>
    <name type="synonym">Donax arundinaceus</name>
    <dbReference type="NCBI Taxonomy" id="35708"/>
    <lineage>
        <taxon>Eukaryota</taxon>
        <taxon>Viridiplantae</taxon>
        <taxon>Streptophyta</taxon>
        <taxon>Embryophyta</taxon>
        <taxon>Tracheophyta</taxon>
        <taxon>Spermatophyta</taxon>
        <taxon>Magnoliopsida</taxon>
        <taxon>Liliopsida</taxon>
        <taxon>Poales</taxon>
        <taxon>Poaceae</taxon>
        <taxon>PACMAD clade</taxon>
        <taxon>Arundinoideae</taxon>
        <taxon>Arundineae</taxon>
        <taxon>Arundo</taxon>
    </lineage>
</organism>
<protein>
    <submittedName>
        <fullName evidence="1">Uncharacterized protein</fullName>
    </submittedName>
</protein>
<dbReference type="EMBL" id="GBRH01191788">
    <property type="protein sequence ID" value="JAE06108.1"/>
    <property type="molecule type" value="Transcribed_RNA"/>
</dbReference>
<sequence>MDREMSGSGINRKKHVMVTSNGNIPVRAYLDRGESPSIHMDWEGLRGKLVHFSL</sequence>
<reference evidence="1" key="1">
    <citation type="submission" date="2014-09" db="EMBL/GenBank/DDBJ databases">
        <authorList>
            <person name="Magalhaes I.L.F."/>
            <person name="Oliveira U."/>
            <person name="Santos F.R."/>
            <person name="Vidigal T.H.D.A."/>
            <person name="Brescovit A.D."/>
            <person name="Santos A.J."/>
        </authorList>
    </citation>
    <scope>NUCLEOTIDE SEQUENCE</scope>
    <source>
        <tissue evidence="1">Shoot tissue taken approximately 20 cm above the soil surface</tissue>
    </source>
</reference>
<dbReference type="EMBL" id="GBRH01195345">
    <property type="protein sequence ID" value="JAE02551.1"/>
    <property type="molecule type" value="Transcribed_RNA"/>
</dbReference>